<dbReference type="EMBL" id="LN732612">
    <property type="protein sequence ID" value="CEP15615.1"/>
    <property type="molecule type" value="Genomic_DNA"/>
</dbReference>
<feature type="transmembrane region" description="Helical" evidence="10">
    <location>
        <begin position="58"/>
        <end position="78"/>
    </location>
</feature>
<evidence type="ECO:0008006" key="13">
    <source>
        <dbReference type="Google" id="ProtNLM"/>
    </source>
</evidence>
<name>A0A0B7NAT5_9FUNG</name>
<dbReference type="STRING" id="35722.A0A0B7NAT5"/>
<dbReference type="PANTHER" id="PTHR24089">
    <property type="entry name" value="SOLUTE CARRIER FAMILY 25"/>
    <property type="match status" value="1"/>
</dbReference>
<feature type="transmembrane region" description="Helical" evidence="10">
    <location>
        <begin position="160"/>
        <end position="181"/>
    </location>
</feature>
<feature type="repeat" description="Solcar" evidence="8">
    <location>
        <begin position="300"/>
        <end position="386"/>
    </location>
</feature>
<evidence type="ECO:0000256" key="8">
    <source>
        <dbReference type="PROSITE-ProRule" id="PRU00282"/>
    </source>
</evidence>
<protein>
    <recommendedName>
        <fullName evidence="13">Mitochondrial thiamine pyrophosphate carrier 1</fullName>
    </recommendedName>
</protein>
<dbReference type="PRINTS" id="PR00926">
    <property type="entry name" value="MITOCARRIER"/>
</dbReference>
<gene>
    <name evidence="11" type="primary">PARPA_09853.1 scaffold 39137</name>
</gene>
<feature type="transmembrane region" description="Helical" evidence="10">
    <location>
        <begin position="98"/>
        <end position="116"/>
    </location>
</feature>
<keyword evidence="12" id="KW-1185">Reference proteome</keyword>
<evidence type="ECO:0000256" key="3">
    <source>
        <dbReference type="ARBA" id="ARBA00022692"/>
    </source>
</evidence>
<dbReference type="PROSITE" id="PS50920">
    <property type="entry name" value="SOLCAR"/>
    <property type="match status" value="3"/>
</dbReference>
<feature type="transmembrane region" description="Helical" evidence="10">
    <location>
        <begin position="193"/>
        <end position="213"/>
    </location>
</feature>
<dbReference type="OrthoDB" id="18574at2759"/>
<evidence type="ECO:0000313" key="12">
    <source>
        <dbReference type="Proteomes" id="UP000054107"/>
    </source>
</evidence>
<dbReference type="InterPro" id="IPR018108">
    <property type="entry name" value="MCP_transmembrane"/>
</dbReference>
<reference evidence="11 12" key="1">
    <citation type="submission" date="2014-09" db="EMBL/GenBank/DDBJ databases">
        <authorList>
            <person name="Ellenberger Sabrina"/>
        </authorList>
    </citation>
    <scope>NUCLEOTIDE SEQUENCE [LARGE SCALE GENOMIC DNA]</scope>
    <source>
        <strain evidence="11 12">CBS 412.66</strain>
    </source>
</reference>
<dbReference type="InterPro" id="IPR002067">
    <property type="entry name" value="MCP"/>
</dbReference>
<dbReference type="Gene3D" id="1.50.40.10">
    <property type="entry name" value="Mitochondrial carrier domain"/>
    <property type="match status" value="1"/>
</dbReference>
<accession>A0A0B7NAT5</accession>
<dbReference type="SUPFAM" id="SSF103506">
    <property type="entry name" value="Mitochondrial carrier"/>
    <property type="match status" value="1"/>
</dbReference>
<keyword evidence="5 10" id="KW-1133">Transmembrane helix</keyword>
<evidence type="ECO:0000256" key="9">
    <source>
        <dbReference type="RuleBase" id="RU000488"/>
    </source>
</evidence>
<evidence type="ECO:0000313" key="11">
    <source>
        <dbReference type="EMBL" id="CEP15615.1"/>
    </source>
</evidence>
<feature type="transmembrane region" description="Helical" evidence="10">
    <location>
        <begin position="12"/>
        <end position="38"/>
    </location>
</feature>
<dbReference type="AlphaFoldDB" id="A0A0B7NAT5"/>
<evidence type="ECO:0000256" key="5">
    <source>
        <dbReference type="ARBA" id="ARBA00022989"/>
    </source>
</evidence>
<comment type="subcellular location">
    <subcellularLocation>
        <location evidence="1">Mitochondrion membrane</location>
        <topology evidence="1">Multi-pass membrane protein</topology>
    </subcellularLocation>
</comment>
<dbReference type="GO" id="GO:0031966">
    <property type="term" value="C:mitochondrial membrane"/>
    <property type="evidence" value="ECO:0007669"/>
    <property type="project" value="UniProtKB-SubCell"/>
</dbReference>
<keyword evidence="6" id="KW-0496">Mitochondrion</keyword>
<dbReference type="GO" id="GO:0055085">
    <property type="term" value="P:transmembrane transport"/>
    <property type="evidence" value="ECO:0007669"/>
    <property type="project" value="InterPro"/>
</dbReference>
<keyword evidence="2 9" id="KW-0813">Transport</keyword>
<evidence type="ECO:0000256" key="7">
    <source>
        <dbReference type="ARBA" id="ARBA00023136"/>
    </source>
</evidence>
<proteinExistence type="inferred from homology"/>
<feature type="repeat" description="Solcar" evidence="8">
    <location>
        <begin position="190"/>
        <end position="289"/>
    </location>
</feature>
<keyword evidence="7 8" id="KW-0472">Membrane</keyword>
<evidence type="ECO:0000256" key="6">
    <source>
        <dbReference type="ARBA" id="ARBA00023128"/>
    </source>
</evidence>
<feature type="repeat" description="Solcar" evidence="8">
    <location>
        <begin position="400"/>
        <end position="489"/>
    </location>
</feature>
<keyword evidence="4" id="KW-0677">Repeat</keyword>
<evidence type="ECO:0000256" key="4">
    <source>
        <dbReference type="ARBA" id="ARBA00022737"/>
    </source>
</evidence>
<evidence type="ECO:0000256" key="2">
    <source>
        <dbReference type="ARBA" id="ARBA00022448"/>
    </source>
</evidence>
<organism evidence="11 12">
    <name type="scientific">Parasitella parasitica</name>
    <dbReference type="NCBI Taxonomy" id="35722"/>
    <lineage>
        <taxon>Eukaryota</taxon>
        <taxon>Fungi</taxon>
        <taxon>Fungi incertae sedis</taxon>
        <taxon>Mucoromycota</taxon>
        <taxon>Mucoromycotina</taxon>
        <taxon>Mucoromycetes</taxon>
        <taxon>Mucorales</taxon>
        <taxon>Mucorineae</taxon>
        <taxon>Mucoraceae</taxon>
        <taxon>Parasitella</taxon>
    </lineage>
</organism>
<evidence type="ECO:0000256" key="10">
    <source>
        <dbReference type="SAM" id="Phobius"/>
    </source>
</evidence>
<comment type="similarity">
    <text evidence="9">Belongs to the mitochondrial carrier (TC 2.A.29) family.</text>
</comment>
<keyword evidence="3 8" id="KW-0812">Transmembrane</keyword>
<dbReference type="InterPro" id="IPR023395">
    <property type="entry name" value="MCP_dom_sf"/>
</dbReference>
<dbReference type="Proteomes" id="UP000054107">
    <property type="component" value="Unassembled WGS sequence"/>
</dbReference>
<evidence type="ECO:0000256" key="1">
    <source>
        <dbReference type="ARBA" id="ARBA00004225"/>
    </source>
</evidence>
<dbReference type="Pfam" id="PF00153">
    <property type="entry name" value="Mito_carr"/>
    <property type="match status" value="3"/>
</dbReference>
<sequence length="496" mass="55441">MQIKGLHLIQVIHIWNALVGLILFGLLVGVSDQIRYFINNGSALAGFGSFTTFAYPATFVYMLIPDISATVYSIILAFDSSPKYKAWLPSKTMRGTIIFFAGAVSIAALLPTLPGADVMADGSALDCLWTNYMQWKIIYNDPVAFPWVTGMDKGCSMFKAADAFCWILSIGWIAQAILYVCAAHRAKSFVNDYELAFCGGMAGVISRIVIAPLDVVKIRMQLQTHRTHFGFHQHKNNTAIKYNKVTQALLTILKEEGIRGLYKGNMPAEYLYLSYSAVEFWAYKELEEMIEKIDSKQTLPHTFKTFGCGMIAGCAATAATYPFDLLRTRFAVQGPQKQNTSVTRAMADIYKLEGLTGFYRGLWPAIIQIMPYMGLLFSSYDIFAKGFKNLREQQVLSASYKPTHDMISGALSGFFSKIVVYPFDLVRKRLQMEGAHTAVVRRSSWWICLRNIIQQEGAKSLYKGLAPSLLKVAPANAVTFMVFEETKDVLLWLKGP</sequence>